<dbReference type="Pfam" id="PF00076">
    <property type="entry name" value="RRM_1"/>
    <property type="match status" value="1"/>
</dbReference>
<keyword evidence="3" id="KW-0539">Nucleus</keyword>
<dbReference type="EMBL" id="JAFCMP010000536">
    <property type="protein sequence ID" value="KAG5176506.1"/>
    <property type="molecule type" value="Genomic_DNA"/>
</dbReference>
<dbReference type="SMART" id="SM00360">
    <property type="entry name" value="RRM"/>
    <property type="match status" value="1"/>
</dbReference>
<dbReference type="Proteomes" id="UP000664859">
    <property type="component" value="Unassembled WGS sequence"/>
</dbReference>
<feature type="non-terminal residue" evidence="7">
    <location>
        <position position="213"/>
    </location>
</feature>
<evidence type="ECO:0000259" key="6">
    <source>
        <dbReference type="PROSITE" id="PS50102"/>
    </source>
</evidence>
<protein>
    <submittedName>
        <fullName evidence="7">Putative FHA domain-interacting nucleolar phosphoprotein</fullName>
    </submittedName>
</protein>
<dbReference type="GO" id="GO:0003723">
    <property type="term" value="F:RNA binding"/>
    <property type="evidence" value="ECO:0007669"/>
    <property type="project" value="UniProtKB-UniRule"/>
</dbReference>
<keyword evidence="8" id="KW-1185">Reference proteome</keyword>
<accession>A0A835YJ76</accession>
<dbReference type="Gene3D" id="3.30.70.330">
    <property type="match status" value="1"/>
</dbReference>
<dbReference type="GO" id="GO:0005730">
    <property type="term" value="C:nucleolus"/>
    <property type="evidence" value="ECO:0007669"/>
    <property type="project" value="UniProtKB-SubCell"/>
</dbReference>
<dbReference type="InterPro" id="IPR012677">
    <property type="entry name" value="Nucleotide-bd_a/b_plait_sf"/>
</dbReference>
<dbReference type="CDD" id="cd12307">
    <property type="entry name" value="RRM_NIFK_like"/>
    <property type="match status" value="1"/>
</dbReference>
<evidence type="ECO:0000256" key="3">
    <source>
        <dbReference type="ARBA" id="ARBA00023242"/>
    </source>
</evidence>
<keyword evidence="2 4" id="KW-0694">RNA-binding</keyword>
<dbReference type="InterPro" id="IPR000504">
    <property type="entry name" value="RRM_dom"/>
</dbReference>
<dbReference type="OrthoDB" id="21467at2759"/>
<evidence type="ECO:0000256" key="1">
    <source>
        <dbReference type="ARBA" id="ARBA00004604"/>
    </source>
</evidence>
<evidence type="ECO:0000256" key="4">
    <source>
        <dbReference type="PROSITE-ProRule" id="PRU00176"/>
    </source>
</evidence>
<dbReference type="InterPro" id="IPR035979">
    <property type="entry name" value="RBD_domain_sf"/>
</dbReference>
<dbReference type="PANTHER" id="PTHR46754">
    <property type="entry name" value="MKI67 FHA DOMAIN-INTERACTING NUCLEOLAR PHOSPHOPROTEIN"/>
    <property type="match status" value="1"/>
</dbReference>
<gene>
    <name evidence="7" type="ORF">JKP88DRAFT_183656</name>
</gene>
<organism evidence="7 8">
    <name type="scientific">Tribonema minus</name>
    <dbReference type="NCBI Taxonomy" id="303371"/>
    <lineage>
        <taxon>Eukaryota</taxon>
        <taxon>Sar</taxon>
        <taxon>Stramenopiles</taxon>
        <taxon>Ochrophyta</taxon>
        <taxon>PX clade</taxon>
        <taxon>Xanthophyceae</taxon>
        <taxon>Tribonematales</taxon>
        <taxon>Tribonemataceae</taxon>
        <taxon>Tribonema</taxon>
    </lineage>
</organism>
<comment type="caution">
    <text evidence="7">The sequence shown here is derived from an EMBL/GenBank/DDBJ whole genome shotgun (WGS) entry which is preliminary data.</text>
</comment>
<evidence type="ECO:0000313" key="8">
    <source>
        <dbReference type="Proteomes" id="UP000664859"/>
    </source>
</evidence>
<name>A0A835YJ76_9STRA</name>
<comment type="subcellular location">
    <subcellularLocation>
        <location evidence="1">Nucleus</location>
        <location evidence="1">Nucleolus</location>
    </subcellularLocation>
</comment>
<dbReference type="AlphaFoldDB" id="A0A835YJ76"/>
<evidence type="ECO:0000256" key="5">
    <source>
        <dbReference type="SAM" id="MobiDB-lite"/>
    </source>
</evidence>
<reference evidence="7" key="1">
    <citation type="submission" date="2021-02" db="EMBL/GenBank/DDBJ databases">
        <title>First Annotated Genome of the Yellow-green Alga Tribonema minus.</title>
        <authorList>
            <person name="Mahan K.M."/>
        </authorList>
    </citation>
    <scope>NUCLEOTIDE SEQUENCE</scope>
    <source>
        <strain evidence="7">UTEX B ZZ1240</strain>
    </source>
</reference>
<sequence>MSSKLQAVLQAKVQAKLEALQSPQWASSDEEGEAGAPAKPVVAKAKPKRKKSQALAKSRPEAVGEGRVVYLGHIPHGFYEEAMNGFFSQFGEVRRLKLARSRKSGRSRGYAFLEFTHPEVASIVAETMNGYFLFERKLVCNLVAPSKVGDHLFKGADDHLHYHRRLSQNAMVRHIANRQRTPEEDASHQQQALTKAARKQAKLAALGIEYDLP</sequence>
<evidence type="ECO:0000313" key="7">
    <source>
        <dbReference type="EMBL" id="KAG5176506.1"/>
    </source>
</evidence>
<dbReference type="PROSITE" id="PS50102">
    <property type="entry name" value="RRM"/>
    <property type="match status" value="1"/>
</dbReference>
<feature type="domain" description="RRM" evidence="6">
    <location>
        <begin position="67"/>
        <end position="145"/>
    </location>
</feature>
<feature type="region of interest" description="Disordered" evidence="5">
    <location>
        <begin position="20"/>
        <end position="59"/>
    </location>
</feature>
<proteinExistence type="predicted"/>
<evidence type="ECO:0000256" key="2">
    <source>
        <dbReference type="ARBA" id="ARBA00022884"/>
    </source>
</evidence>
<dbReference type="SUPFAM" id="SSF54928">
    <property type="entry name" value="RNA-binding domain, RBD"/>
    <property type="match status" value="1"/>
</dbReference>